<name>A0ABX9Y5X2_MICCH</name>
<comment type="caution">
    <text evidence="2">The sequence shown here is derived from an EMBL/GenBank/DDBJ whole genome shotgun (WGS) entry which is preliminary data.</text>
</comment>
<feature type="compositionally biased region" description="Basic and acidic residues" evidence="1">
    <location>
        <begin position="24"/>
        <end position="48"/>
    </location>
</feature>
<reference evidence="2 3" key="1">
    <citation type="submission" date="2018-05" db="EMBL/GenBank/DDBJ databases">
        <title>Micromonospora from Atacama Desert.</title>
        <authorList>
            <person name="Carro L."/>
            <person name="Goodfellow M."/>
            <person name="Klenk H.-P."/>
        </authorList>
    </citation>
    <scope>NUCLEOTIDE SEQUENCE [LARGE SCALE GENOMIC DNA]</scope>
    <source>
        <strain evidence="2 3">LB41</strain>
    </source>
</reference>
<dbReference type="Proteomes" id="UP000274694">
    <property type="component" value="Unassembled WGS sequence"/>
</dbReference>
<evidence type="ECO:0000256" key="1">
    <source>
        <dbReference type="SAM" id="MobiDB-lite"/>
    </source>
</evidence>
<sequence length="127" mass="13083">MFLGEPDGVVEELPGRGEPAVVSRGERERDRVADAPTRRAGDVDDAPAKRKRALVQGSGEQAQGVAELVGSHRSSWVVDGAAADRGDRPGGRAVRRAVGSGSGAGQADGMATTSTSTPSVRSVFTAW</sequence>
<organism evidence="2 3">
    <name type="scientific">Micromonospora chalcea</name>
    <dbReference type="NCBI Taxonomy" id="1874"/>
    <lineage>
        <taxon>Bacteria</taxon>
        <taxon>Bacillati</taxon>
        <taxon>Actinomycetota</taxon>
        <taxon>Actinomycetes</taxon>
        <taxon>Micromonosporales</taxon>
        <taxon>Micromonosporaceae</taxon>
        <taxon>Micromonospora</taxon>
    </lineage>
</organism>
<evidence type="ECO:0000313" key="3">
    <source>
        <dbReference type="Proteomes" id="UP000274694"/>
    </source>
</evidence>
<feature type="region of interest" description="Disordered" evidence="1">
    <location>
        <begin position="81"/>
        <end position="127"/>
    </location>
</feature>
<feature type="compositionally biased region" description="Low complexity" evidence="1">
    <location>
        <begin position="107"/>
        <end position="127"/>
    </location>
</feature>
<keyword evidence="3" id="KW-1185">Reference proteome</keyword>
<proteinExistence type="predicted"/>
<dbReference type="EMBL" id="QGTA01000198">
    <property type="protein sequence ID" value="RQW91922.1"/>
    <property type="molecule type" value="Genomic_DNA"/>
</dbReference>
<feature type="region of interest" description="Disordered" evidence="1">
    <location>
        <begin position="1"/>
        <end position="50"/>
    </location>
</feature>
<dbReference type="RefSeq" id="WP_124778931.1">
    <property type="nucleotide sequence ID" value="NZ_QGTA01000198.1"/>
</dbReference>
<gene>
    <name evidence="2" type="ORF">DLJ60_15950</name>
</gene>
<accession>A0ABX9Y5X2</accession>
<evidence type="ECO:0000313" key="2">
    <source>
        <dbReference type="EMBL" id="RQW91922.1"/>
    </source>
</evidence>
<protein>
    <submittedName>
        <fullName evidence="2">Uncharacterized protein</fullName>
    </submittedName>
</protein>